<evidence type="ECO:0000313" key="2">
    <source>
        <dbReference type="Proteomes" id="UP001362999"/>
    </source>
</evidence>
<dbReference type="EMBL" id="JAWWNJ010000013">
    <property type="protein sequence ID" value="KAK7042635.1"/>
    <property type="molecule type" value="Genomic_DNA"/>
</dbReference>
<name>A0AAW0CXG4_9AGAR</name>
<gene>
    <name evidence="1" type="ORF">R3P38DRAFT_322392</name>
</gene>
<comment type="caution">
    <text evidence="1">The sequence shown here is derived from an EMBL/GenBank/DDBJ whole genome shotgun (WGS) entry which is preliminary data.</text>
</comment>
<dbReference type="Proteomes" id="UP001362999">
    <property type="component" value="Unassembled WGS sequence"/>
</dbReference>
<dbReference type="AlphaFoldDB" id="A0AAW0CXG4"/>
<accession>A0AAW0CXG4</accession>
<evidence type="ECO:0008006" key="3">
    <source>
        <dbReference type="Google" id="ProtNLM"/>
    </source>
</evidence>
<evidence type="ECO:0000313" key="1">
    <source>
        <dbReference type="EMBL" id="KAK7042635.1"/>
    </source>
</evidence>
<protein>
    <recommendedName>
        <fullName evidence="3">F-box domain-containing protein</fullName>
    </recommendedName>
</protein>
<organism evidence="1 2">
    <name type="scientific">Favolaschia claudopus</name>
    <dbReference type="NCBI Taxonomy" id="2862362"/>
    <lineage>
        <taxon>Eukaryota</taxon>
        <taxon>Fungi</taxon>
        <taxon>Dikarya</taxon>
        <taxon>Basidiomycota</taxon>
        <taxon>Agaricomycotina</taxon>
        <taxon>Agaricomycetes</taxon>
        <taxon>Agaricomycetidae</taxon>
        <taxon>Agaricales</taxon>
        <taxon>Marasmiineae</taxon>
        <taxon>Mycenaceae</taxon>
        <taxon>Favolaschia</taxon>
    </lineage>
</organism>
<keyword evidence="2" id="KW-1185">Reference proteome</keyword>
<reference evidence="1 2" key="1">
    <citation type="journal article" date="2024" name="J Genomics">
        <title>Draft genome sequencing and assembly of Favolaschia claudopus CIRM-BRFM 2984 isolated from oak limbs.</title>
        <authorList>
            <person name="Navarro D."/>
            <person name="Drula E."/>
            <person name="Chaduli D."/>
            <person name="Cazenave R."/>
            <person name="Ahrendt S."/>
            <person name="Wang J."/>
            <person name="Lipzen A."/>
            <person name="Daum C."/>
            <person name="Barry K."/>
            <person name="Grigoriev I.V."/>
            <person name="Favel A."/>
            <person name="Rosso M.N."/>
            <person name="Martin F."/>
        </authorList>
    </citation>
    <scope>NUCLEOTIDE SEQUENCE [LARGE SCALE GENOMIC DNA]</scope>
    <source>
        <strain evidence="1 2">CIRM-BRFM 2984</strain>
    </source>
</reference>
<sequence length="70" mass="7787">MVPELPQELIDAIVGEVPDSSLPACFLAGVTFVVSSQRRLFRWMSLEDGIAKYEKAARFLASSPHLGKYF</sequence>
<proteinExistence type="predicted"/>